<keyword evidence="5" id="KW-0255">Endonuclease</keyword>
<gene>
    <name evidence="5" type="ORF">VCX44_21000</name>
</gene>
<reference evidence="5 6" key="1">
    <citation type="submission" date="2023-12" db="EMBL/GenBank/DDBJ databases">
        <title>Characterization of antibiotic resistance in Aeromonas spp. in hospital effluent.</title>
        <authorList>
            <person name="Negoseki B.R.S."/>
            <person name="Krul D."/>
            <person name="Siqueira A.C."/>
            <person name="Almeida M."/>
            <person name="Mesa D."/>
            <person name="Conte D."/>
            <person name="Dalla-Costa L.M."/>
        </authorList>
    </citation>
    <scope>NUCLEOTIDE SEQUENCE [LARGE SCALE GENOMIC DNA]</scope>
    <source>
        <strain evidence="5 6">36v</strain>
    </source>
</reference>
<keyword evidence="3" id="KW-0238">DNA-binding</keyword>
<name>A0ABU5WBB9_AERCA</name>
<protein>
    <submittedName>
        <fullName evidence="5">Restriction endonuclease subunit S</fullName>
    </submittedName>
</protein>
<dbReference type="EMBL" id="JAYGOJ010000179">
    <property type="protein sequence ID" value="MEA9438213.1"/>
    <property type="molecule type" value="Genomic_DNA"/>
</dbReference>
<sequence length="436" mass="48185">MSHYKPYPAYRDSGVEWIGQVPSKWEVKPIKIVATFNDDVLPDSTAADTPISYVDISSVSYAAGIGSTEEMLFGNAPSRARRKAKVGDVVISTVRTYLKAVAAVDAAHADCVYSTGFAVLRSRTGHIEPNFLKWLALNELFIQSVESHSEGLSYPAINAPELVNLKTVMPSLPEQATIAVTIDRETARFDALIAKKTRFIELLKEKRQALITHAVTKGLNPKAKMKASGVEWIGEVPEHWVAIKFNHVARVTEGLVDPKAHPYREMVLIAPNHIESGTGKILGLETAVFQNAESGKYTCKKGAVIYSKIRPALAKVAIAPCDCLCSADMYPMDCTDRTYPEWLFYLMLSPPFTSWAILESDRVAMPKINRESLADLRVFLPPMDEQLAAVAWLKAQVEKLEIVSLKTQHSIDLLKERRAAFITAAVTGQIDLRESA</sequence>
<dbReference type="GO" id="GO:0004519">
    <property type="term" value="F:endonuclease activity"/>
    <property type="evidence" value="ECO:0007669"/>
    <property type="project" value="UniProtKB-KW"/>
</dbReference>
<feature type="domain" description="Type I restriction modification DNA specificity" evidence="4">
    <location>
        <begin position="289"/>
        <end position="402"/>
    </location>
</feature>
<proteinExistence type="inferred from homology"/>
<keyword evidence="2" id="KW-0680">Restriction system</keyword>
<dbReference type="SUPFAM" id="SSF116734">
    <property type="entry name" value="DNA methylase specificity domain"/>
    <property type="match status" value="2"/>
</dbReference>
<keyword evidence="5" id="KW-0540">Nuclease</keyword>
<dbReference type="PANTHER" id="PTHR43140:SF1">
    <property type="entry name" value="TYPE I RESTRICTION ENZYME ECOKI SPECIFICITY SUBUNIT"/>
    <property type="match status" value="1"/>
</dbReference>
<dbReference type="Proteomes" id="UP001304847">
    <property type="component" value="Unassembled WGS sequence"/>
</dbReference>
<dbReference type="InterPro" id="IPR044946">
    <property type="entry name" value="Restrct_endonuc_typeI_TRD_sf"/>
</dbReference>
<keyword evidence="6" id="KW-1185">Reference proteome</keyword>
<dbReference type="Pfam" id="PF01420">
    <property type="entry name" value="Methylase_S"/>
    <property type="match status" value="1"/>
</dbReference>
<keyword evidence="5" id="KW-0378">Hydrolase</keyword>
<evidence type="ECO:0000313" key="6">
    <source>
        <dbReference type="Proteomes" id="UP001304847"/>
    </source>
</evidence>
<dbReference type="Gene3D" id="3.90.220.20">
    <property type="entry name" value="DNA methylase specificity domains"/>
    <property type="match status" value="2"/>
</dbReference>
<dbReference type="InterPro" id="IPR051212">
    <property type="entry name" value="Type-I_RE_S_subunit"/>
</dbReference>
<comment type="similarity">
    <text evidence="1">Belongs to the type-I restriction system S methylase family.</text>
</comment>
<dbReference type="InterPro" id="IPR000055">
    <property type="entry name" value="Restrct_endonuc_typeI_TRD"/>
</dbReference>
<accession>A0ABU5WBB9</accession>
<dbReference type="RefSeq" id="WP_323580992.1">
    <property type="nucleotide sequence ID" value="NZ_JAYGOJ010000179.1"/>
</dbReference>
<comment type="caution">
    <text evidence="5">The sequence shown here is derived from an EMBL/GenBank/DDBJ whole genome shotgun (WGS) entry which is preliminary data.</text>
</comment>
<organism evidence="5 6">
    <name type="scientific">Aeromonas caviae</name>
    <name type="common">Aeromonas punctata</name>
    <dbReference type="NCBI Taxonomy" id="648"/>
    <lineage>
        <taxon>Bacteria</taxon>
        <taxon>Pseudomonadati</taxon>
        <taxon>Pseudomonadota</taxon>
        <taxon>Gammaproteobacteria</taxon>
        <taxon>Aeromonadales</taxon>
        <taxon>Aeromonadaceae</taxon>
        <taxon>Aeromonas</taxon>
    </lineage>
</organism>
<evidence type="ECO:0000256" key="1">
    <source>
        <dbReference type="ARBA" id="ARBA00010923"/>
    </source>
</evidence>
<dbReference type="PANTHER" id="PTHR43140">
    <property type="entry name" value="TYPE-1 RESTRICTION ENZYME ECOKI SPECIFICITY PROTEIN"/>
    <property type="match status" value="1"/>
</dbReference>
<evidence type="ECO:0000313" key="5">
    <source>
        <dbReference type="EMBL" id="MEA9438213.1"/>
    </source>
</evidence>
<evidence type="ECO:0000256" key="3">
    <source>
        <dbReference type="ARBA" id="ARBA00023125"/>
    </source>
</evidence>
<evidence type="ECO:0000256" key="2">
    <source>
        <dbReference type="ARBA" id="ARBA00022747"/>
    </source>
</evidence>
<evidence type="ECO:0000259" key="4">
    <source>
        <dbReference type="Pfam" id="PF01420"/>
    </source>
</evidence>